<feature type="compositionally biased region" description="Low complexity" evidence="1">
    <location>
        <begin position="248"/>
        <end position="263"/>
    </location>
</feature>
<feature type="compositionally biased region" description="Pro residues" evidence="1">
    <location>
        <begin position="264"/>
        <end position="276"/>
    </location>
</feature>
<dbReference type="OrthoDB" id="3801279at2759"/>
<gene>
    <name evidence="3" type="ORF">K458DRAFT_431091</name>
</gene>
<feature type="region of interest" description="Disordered" evidence="1">
    <location>
        <begin position="406"/>
        <end position="490"/>
    </location>
</feature>
<feature type="compositionally biased region" description="Low complexity" evidence="1">
    <location>
        <begin position="171"/>
        <end position="206"/>
    </location>
</feature>
<keyword evidence="2" id="KW-0732">Signal</keyword>
<feature type="compositionally biased region" description="Low complexity" evidence="1">
    <location>
        <begin position="134"/>
        <end position="143"/>
    </location>
</feature>
<reference evidence="3" key="1">
    <citation type="journal article" date="2020" name="Stud. Mycol.">
        <title>101 Dothideomycetes genomes: a test case for predicting lifestyles and emergence of pathogens.</title>
        <authorList>
            <person name="Haridas S."/>
            <person name="Albert R."/>
            <person name="Binder M."/>
            <person name="Bloem J."/>
            <person name="Labutti K."/>
            <person name="Salamov A."/>
            <person name="Andreopoulos B."/>
            <person name="Baker S."/>
            <person name="Barry K."/>
            <person name="Bills G."/>
            <person name="Bluhm B."/>
            <person name="Cannon C."/>
            <person name="Castanera R."/>
            <person name="Culley D."/>
            <person name="Daum C."/>
            <person name="Ezra D."/>
            <person name="Gonzalez J."/>
            <person name="Henrissat B."/>
            <person name="Kuo A."/>
            <person name="Liang C."/>
            <person name="Lipzen A."/>
            <person name="Lutzoni F."/>
            <person name="Magnuson J."/>
            <person name="Mondo S."/>
            <person name="Nolan M."/>
            <person name="Ohm R."/>
            <person name="Pangilinan J."/>
            <person name="Park H.-J."/>
            <person name="Ramirez L."/>
            <person name="Alfaro M."/>
            <person name="Sun H."/>
            <person name="Tritt A."/>
            <person name="Yoshinaga Y."/>
            <person name="Zwiers L.-H."/>
            <person name="Turgeon B."/>
            <person name="Goodwin S."/>
            <person name="Spatafora J."/>
            <person name="Crous P."/>
            <person name="Grigoriev I."/>
        </authorList>
    </citation>
    <scope>NUCLEOTIDE SEQUENCE</scope>
    <source>
        <strain evidence="3">CBS 122367</strain>
    </source>
</reference>
<dbReference type="EMBL" id="MU005580">
    <property type="protein sequence ID" value="KAF2684796.1"/>
    <property type="molecule type" value="Genomic_DNA"/>
</dbReference>
<dbReference type="AlphaFoldDB" id="A0A6G1J2P9"/>
<organism evidence="3 4">
    <name type="scientific">Lentithecium fluviatile CBS 122367</name>
    <dbReference type="NCBI Taxonomy" id="1168545"/>
    <lineage>
        <taxon>Eukaryota</taxon>
        <taxon>Fungi</taxon>
        <taxon>Dikarya</taxon>
        <taxon>Ascomycota</taxon>
        <taxon>Pezizomycotina</taxon>
        <taxon>Dothideomycetes</taxon>
        <taxon>Pleosporomycetidae</taxon>
        <taxon>Pleosporales</taxon>
        <taxon>Massarineae</taxon>
        <taxon>Lentitheciaceae</taxon>
        <taxon>Lentithecium</taxon>
    </lineage>
</organism>
<protein>
    <submittedName>
        <fullName evidence="3">Uncharacterized protein</fullName>
    </submittedName>
</protein>
<feature type="compositionally biased region" description="Low complexity" evidence="1">
    <location>
        <begin position="477"/>
        <end position="486"/>
    </location>
</feature>
<sequence>MKFELIAAAALAARAVSGAVIKRHESCSTHIQETNPDYNQNPVALAVDSRSPAASPASKNVVWVTVTRYTTVTSGSTQGSTLRSTVYMSVTSTTTVTPPASSGALPAPMPSPEAPPVESAPPASTPSAPPASTPAPSAVESTSLLAPPIGETTIDSPSSPIWYSGPNTIPASTSGSKGAGQSSSAAPPSGGSTPAPTPLAPASQAPGGTVAASSPMGGFVYASAPASSKSGSASAAPSPAPNSPATPPASSTPAPSQSAVTLTPIPPADTPAPSPPATTSASRKSAVSPAPSASSKDLLGTLATPPGSSTSKLPAVAIAPVTTANLGKRQADAWATPLPTQVESDSMTTIPSSKTVREGSVTVLPKRSNIFIRPRIPQAGYPNGFNPGLYDEDNLPHVERRAAEPATTIKLPGIEQTLDGKPVAKQTSKVIVHRATRSSPTTRSNSTPSPRPSSSSRKPSPSPSNTSKPSPAPTPKPTSSTKSSNSDGEVKTVVLSQDPRCPYPYPGVNCGTPITTLTTAMPKKTGARGKKLTWKQTLVVVLSGEVAMKTSSTQTVETLTVVRSADIVVRTRPVVATLVVTHPPALAASTRPAAAPSVASTTSCGWVTVGRGG</sequence>
<feature type="region of interest" description="Disordered" evidence="1">
    <location>
        <begin position="335"/>
        <end position="354"/>
    </location>
</feature>
<dbReference type="Proteomes" id="UP000799291">
    <property type="component" value="Unassembled WGS sequence"/>
</dbReference>
<feature type="region of interest" description="Disordered" evidence="1">
    <location>
        <begin position="93"/>
        <end position="316"/>
    </location>
</feature>
<name>A0A6G1J2P9_9PLEO</name>
<feature type="compositionally biased region" description="Polar residues" evidence="1">
    <location>
        <begin position="338"/>
        <end position="354"/>
    </location>
</feature>
<feature type="compositionally biased region" description="Low complexity" evidence="1">
    <location>
        <begin position="277"/>
        <end position="296"/>
    </location>
</feature>
<evidence type="ECO:0000313" key="3">
    <source>
        <dbReference type="EMBL" id="KAF2684796.1"/>
    </source>
</evidence>
<feature type="compositionally biased region" description="Pro residues" evidence="1">
    <location>
        <begin position="107"/>
        <end position="133"/>
    </location>
</feature>
<feature type="chain" id="PRO_5026046271" evidence="2">
    <location>
        <begin position="19"/>
        <end position="613"/>
    </location>
</feature>
<evidence type="ECO:0000313" key="4">
    <source>
        <dbReference type="Proteomes" id="UP000799291"/>
    </source>
</evidence>
<evidence type="ECO:0000256" key="1">
    <source>
        <dbReference type="SAM" id="MobiDB-lite"/>
    </source>
</evidence>
<keyword evidence="4" id="KW-1185">Reference proteome</keyword>
<feature type="compositionally biased region" description="Low complexity" evidence="1">
    <location>
        <begin position="222"/>
        <end position="237"/>
    </location>
</feature>
<feature type="compositionally biased region" description="Pro residues" evidence="1">
    <location>
        <begin position="238"/>
        <end position="247"/>
    </location>
</feature>
<evidence type="ECO:0000256" key="2">
    <source>
        <dbReference type="SAM" id="SignalP"/>
    </source>
</evidence>
<feature type="compositionally biased region" description="Low complexity" evidence="1">
    <location>
        <begin position="437"/>
        <end position="469"/>
    </location>
</feature>
<proteinExistence type="predicted"/>
<accession>A0A6G1J2P9</accession>
<feature type="compositionally biased region" description="Polar residues" evidence="1">
    <location>
        <begin position="153"/>
        <end position="170"/>
    </location>
</feature>
<feature type="signal peptide" evidence="2">
    <location>
        <begin position="1"/>
        <end position="18"/>
    </location>
</feature>